<evidence type="ECO:0000256" key="2">
    <source>
        <dbReference type="ARBA" id="ARBA00006472"/>
    </source>
</evidence>
<dbReference type="SUPFAM" id="SSF55248">
    <property type="entry name" value="PCD-like"/>
    <property type="match status" value="1"/>
</dbReference>
<dbReference type="EMBL" id="LRQV01000009">
    <property type="protein sequence ID" value="KXK63133.1"/>
    <property type="molecule type" value="Genomic_DNA"/>
</dbReference>
<evidence type="ECO:0000313" key="6">
    <source>
        <dbReference type="EMBL" id="KXK63133.1"/>
    </source>
</evidence>
<dbReference type="OrthoDB" id="15077at2"/>
<dbReference type="CDD" id="cd00488">
    <property type="entry name" value="PCD_DCoH"/>
    <property type="match status" value="1"/>
</dbReference>
<comment type="similarity">
    <text evidence="2">Belongs to the pterin-4-alpha-carbinolamine dehydratase family.</text>
</comment>
<dbReference type="AlphaFoldDB" id="A0A136PXN1"/>
<dbReference type="InterPro" id="IPR036428">
    <property type="entry name" value="PCD_sf"/>
</dbReference>
<gene>
    <name evidence="6" type="ORF">AWW66_04620</name>
</gene>
<dbReference type="GO" id="GO:0006729">
    <property type="term" value="P:tetrahydrobiopterin biosynthetic process"/>
    <property type="evidence" value="ECO:0007669"/>
    <property type="project" value="InterPro"/>
</dbReference>
<evidence type="ECO:0000256" key="1">
    <source>
        <dbReference type="ARBA" id="ARBA00001554"/>
    </source>
</evidence>
<dbReference type="EC" id="4.2.1.96" evidence="3"/>
<comment type="caution">
    <text evidence="6">The sequence shown here is derived from an EMBL/GenBank/DDBJ whole genome shotgun (WGS) entry which is preliminary data.</text>
</comment>
<dbReference type="NCBIfam" id="NF002017">
    <property type="entry name" value="PRK00823.1-2"/>
    <property type="match status" value="1"/>
</dbReference>
<accession>A0A136PXN1</accession>
<evidence type="ECO:0000256" key="4">
    <source>
        <dbReference type="ARBA" id="ARBA00021735"/>
    </source>
</evidence>
<protein>
    <recommendedName>
        <fullName evidence="4">Putative pterin-4-alpha-carbinolamine dehydratase</fullName>
        <ecNumber evidence="3">4.2.1.96</ecNumber>
    </recommendedName>
</protein>
<dbReference type="Proteomes" id="UP000070620">
    <property type="component" value="Unassembled WGS sequence"/>
</dbReference>
<dbReference type="Gene3D" id="3.30.1360.20">
    <property type="entry name" value="Transcriptional coactivator/pterin dehydratase"/>
    <property type="match status" value="1"/>
</dbReference>
<organism evidence="6 7">
    <name type="scientific">Micromonospora rosaria</name>
    <dbReference type="NCBI Taxonomy" id="47874"/>
    <lineage>
        <taxon>Bacteria</taxon>
        <taxon>Bacillati</taxon>
        <taxon>Actinomycetota</taxon>
        <taxon>Actinomycetes</taxon>
        <taxon>Micromonosporales</taxon>
        <taxon>Micromonosporaceae</taxon>
        <taxon>Micromonospora</taxon>
    </lineage>
</organism>
<dbReference type="RefSeq" id="WP_067360337.1">
    <property type="nucleotide sequence ID" value="NZ_JBIUBN010000001.1"/>
</dbReference>
<sequence length="97" mass="10605">MADALTAEAVRDELGRLTGWSGSPAGISRTVELASFPAAVAVVDRVAVVAEELDHHPDIDIRWRTVTFRCVTHSVDRVTVRDLELARRIDEIIGGAR</sequence>
<dbReference type="Pfam" id="PF01329">
    <property type="entry name" value="Pterin_4a"/>
    <property type="match status" value="1"/>
</dbReference>
<dbReference type="PANTHER" id="PTHR12599:SF0">
    <property type="entry name" value="PTERIN-4-ALPHA-CARBINOLAMINE DEHYDRATASE"/>
    <property type="match status" value="1"/>
</dbReference>
<proteinExistence type="inferred from homology"/>
<keyword evidence="5" id="KW-0456">Lyase</keyword>
<evidence type="ECO:0000256" key="5">
    <source>
        <dbReference type="ARBA" id="ARBA00023239"/>
    </source>
</evidence>
<name>A0A136PXN1_9ACTN</name>
<dbReference type="PANTHER" id="PTHR12599">
    <property type="entry name" value="PTERIN-4-ALPHA-CARBINOLAMINE DEHYDRATASE"/>
    <property type="match status" value="1"/>
</dbReference>
<dbReference type="GO" id="GO:0008124">
    <property type="term" value="F:4-alpha-hydroxytetrahydrobiopterin dehydratase activity"/>
    <property type="evidence" value="ECO:0007669"/>
    <property type="project" value="UniProtKB-EC"/>
</dbReference>
<keyword evidence="7" id="KW-1185">Reference proteome</keyword>
<comment type="catalytic activity">
    <reaction evidence="1">
        <text>(4aS,6R)-4a-hydroxy-L-erythro-5,6,7,8-tetrahydrobiopterin = (6R)-L-erythro-6,7-dihydrobiopterin + H2O</text>
        <dbReference type="Rhea" id="RHEA:11920"/>
        <dbReference type="ChEBI" id="CHEBI:15377"/>
        <dbReference type="ChEBI" id="CHEBI:15642"/>
        <dbReference type="ChEBI" id="CHEBI:43120"/>
        <dbReference type="EC" id="4.2.1.96"/>
    </reaction>
</comment>
<reference evidence="6 7" key="1">
    <citation type="submission" date="2016-01" db="EMBL/GenBank/DDBJ databases">
        <title>Whole genome sequence and analysis of Micromonospora rosaria DSM 803, which can produce antibacterial substance rosamicin.</title>
        <authorList>
            <person name="Yang H."/>
            <person name="He X."/>
            <person name="Zhu D."/>
        </authorList>
    </citation>
    <scope>NUCLEOTIDE SEQUENCE [LARGE SCALE GENOMIC DNA]</scope>
    <source>
        <strain evidence="6 7">DSM 803</strain>
    </source>
</reference>
<dbReference type="InterPro" id="IPR001533">
    <property type="entry name" value="Pterin_deHydtase"/>
</dbReference>
<evidence type="ECO:0000313" key="7">
    <source>
        <dbReference type="Proteomes" id="UP000070620"/>
    </source>
</evidence>
<evidence type="ECO:0000256" key="3">
    <source>
        <dbReference type="ARBA" id="ARBA00013252"/>
    </source>
</evidence>